<evidence type="ECO:0000313" key="1">
    <source>
        <dbReference type="EMBL" id="MDN3919051.1"/>
    </source>
</evidence>
<evidence type="ECO:0000313" key="2">
    <source>
        <dbReference type="Proteomes" id="UP001228044"/>
    </source>
</evidence>
<organism evidence="1 2">
    <name type="scientific">Roseateles violae</name>
    <dbReference type="NCBI Taxonomy" id="3058042"/>
    <lineage>
        <taxon>Bacteria</taxon>
        <taxon>Pseudomonadati</taxon>
        <taxon>Pseudomonadota</taxon>
        <taxon>Betaproteobacteria</taxon>
        <taxon>Burkholderiales</taxon>
        <taxon>Sphaerotilaceae</taxon>
        <taxon>Roseateles</taxon>
    </lineage>
</organism>
<dbReference type="EMBL" id="JAUHHC010000001">
    <property type="protein sequence ID" value="MDN3919051.1"/>
    <property type="molecule type" value="Genomic_DNA"/>
</dbReference>
<keyword evidence="2" id="KW-1185">Reference proteome</keyword>
<accession>A0ABT8DSC4</accession>
<dbReference type="Proteomes" id="UP001228044">
    <property type="component" value="Unassembled WGS sequence"/>
</dbReference>
<proteinExistence type="predicted"/>
<sequence length="79" mass="8905">MPPITHLAIPIGPYVVLPATHPTHCGRFRASFALQRARGEGDYRRVFRFDATFVSRDAAKLFAVTQGCLQTCLRDPFDR</sequence>
<reference evidence="1 2" key="1">
    <citation type="submission" date="2023-06" db="EMBL/GenBank/DDBJ databases">
        <title>Pelomonas sp. PFR6 16S ribosomal RNA gene Genome sequencing and assembly.</title>
        <authorList>
            <person name="Woo H."/>
        </authorList>
    </citation>
    <scope>NUCLEOTIDE SEQUENCE [LARGE SCALE GENOMIC DNA]</scope>
    <source>
        <strain evidence="1 2">PFR6</strain>
    </source>
</reference>
<name>A0ABT8DSC4_9BURK</name>
<gene>
    <name evidence="1" type="ORF">QWJ38_02045</name>
</gene>
<protein>
    <submittedName>
        <fullName evidence="1">Uncharacterized protein</fullName>
    </submittedName>
</protein>
<comment type="caution">
    <text evidence="1">The sequence shown here is derived from an EMBL/GenBank/DDBJ whole genome shotgun (WGS) entry which is preliminary data.</text>
</comment>